<evidence type="ECO:0000313" key="4">
    <source>
        <dbReference type="Proteomes" id="UP001345219"/>
    </source>
</evidence>
<dbReference type="InterPro" id="IPR021864">
    <property type="entry name" value="DUF3475"/>
</dbReference>
<gene>
    <name evidence="3" type="ORF">SAY87_026756</name>
</gene>
<accession>A0AAN7H463</accession>
<dbReference type="PANTHER" id="PTHR31371">
    <property type="entry name" value="BNAC09G50660D PROTEIN"/>
    <property type="match status" value="1"/>
</dbReference>
<evidence type="ECO:0000259" key="1">
    <source>
        <dbReference type="Pfam" id="PF05003"/>
    </source>
</evidence>
<keyword evidence="4" id="KW-1185">Reference proteome</keyword>
<dbReference type="EMBL" id="JAXIOK010000018">
    <property type="protein sequence ID" value="KAK4749307.1"/>
    <property type="molecule type" value="Genomic_DNA"/>
</dbReference>
<dbReference type="AlphaFoldDB" id="A0AAN7H463"/>
<dbReference type="Pfam" id="PF11961">
    <property type="entry name" value="DUF3475"/>
    <property type="match status" value="1"/>
</dbReference>
<organism evidence="3 4">
    <name type="scientific">Trapa incisa</name>
    <dbReference type="NCBI Taxonomy" id="236973"/>
    <lineage>
        <taxon>Eukaryota</taxon>
        <taxon>Viridiplantae</taxon>
        <taxon>Streptophyta</taxon>
        <taxon>Embryophyta</taxon>
        <taxon>Tracheophyta</taxon>
        <taxon>Spermatophyta</taxon>
        <taxon>Magnoliopsida</taxon>
        <taxon>eudicotyledons</taxon>
        <taxon>Gunneridae</taxon>
        <taxon>Pentapetalae</taxon>
        <taxon>rosids</taxon>
        <taxon>malvids</taxon>
        <taxon>Myrtales</taxon>
        <taxon>Lythraceae</taxon>
        <taxon>Trapa</taxon>
    </lineage>
</organism>
<comment type="caution">
    <text evidence="3">The sequence shown here is derived from an EMBL/GenBank/DDBJ whole genome shotgun (WGS) entry which is preliminary data.</text>
</comment>
<protein>
    <submittedName>
        <fullName evidence="3">Uncharacterized protein</fullName>
    </submittedName>
</protein>
<dbReference type="InterPro" id="IPR007700">
    <property type="entry name" value="DUF668"/>
</dbReference>
<dbReference type="GO" id="GO:0045927">
    <property type="term" value="P:positive regulation of growth"/>
    <property type="evidence" value="ECO:0007669"/>
    <property type="project" value="InterPro"/>
</dbReference>
<reference evidence="3 4" key="1">
    <citation type="journal article" date="2023" name="Hortic Res">
        <title>Pangenome of water caltrop reveals structural variations and asymmetric subgenome divergence after allopolyploidization.</title>
        <authorList>
            <person name="Zhang X."/>
            <person name="Chen Y."/>
            <person name="Wang L."/>
            <person name="Yuan Y."/>
            <person name="Fang M."/>
            <person name="Shi L."/>
            <person name="Lu R."/>
            <person name="Comes H.P."/>
            <person name="Ma Y."/>
            <person name="Chen Y."/>
            <person name="Huang G."/>
            <person name="Zhou Y."/>
            <person name="Zheng Z."/>
            <person name="Qiu Y."/>
        </authorList>
    </citation>
    <scope>NUCLEOTIDE SEQUENCE [LARGE SCALE GENOMIC DNA]</scope>
    <source>
        <tissue evidence="3">Roots</tissue>
    </source>
</reference>
<sequence length="557" mass="64017">MGGEKAKESWFSSLWKISRGKTLEEKAKVGILAFEVVSLMCKIVKLWHYLSEREIFRLRDEIVNSIGIKKLVSENDNYLMDLVLDEVIGDLVYVARAVIRLGRQCSDPVYNRFELFLADPFNCDMEWGGWEYKGKKMEKKVKKMERFIAAMMQFSQEQEVLVELEQNLRRMWANPESDKVKMLEFQQKVVCQRQEVKNLRDSSPWNRTYDYTARVLLRSIFSLIERIKLIFGIHEMGSNDDHQVMNSTLISRSQSFSNVIHSSIHSSGKSASISEKYLIWRKQSEAHRNPLFLGGRKSHSKSESISQAGPFKGCMDGCNDTLVPLGYESTPVGGSMRVISVHGKENSIVKKVNVGNRIYSKLRQCYERGKSKLQVAPLNSLGYAALDLQYARVIVLIEKFYHSPHLISPDARDDLYNMLPASIRSALRAKLKSYTRTLASFLYDSELLSQWSLSLDQILKWLAPLAHNTVMWQSEQNIEKHHEVSASYVLLMQTLYFADLVKTEAAIVELLLGLNHICRISRETDEKPVHRADFGRRAAYGNIFVQNDVEEIRFCVG</sequence>
<feature type="domain" description="DUF3475" evidence="2">
    <location>
        <begin position="31"/>
        <end position="86"/>
    </location>
</feature>
<proteinExistence type="predicted"/>
<evidence type="ECO:0000259" key="2">
    <source>
        <dbReference type="Pfam" id="PF11961"/>
    </source>
</evidence>
<name>A0AAN7H463_9MYRT</name>
<dbReference type="PANTHER" id="PTHR31371:SF4">
    <property type="entry name" value="DUF668 DOMAIN-CONTAINING PROTEIN"/>
    <property type="match status" value="1"/>
</dbReference>
<dbReference type="Pfam" id="PF05003">
    <property type="entry name" value="DUF668"/>
    <property type="match status" value="1"/>
</dbReference>
<feature type="domain" description="DUF668" evidence="1">
    <location>
        <begin position="381"/>
        <end position="470"/>
    </location>
</feature>
<dbReference type="Proteomes" id="UP001345219">
    <property type="component" value="Chromosome 21"/>
</dbReference>
<evidence type="ECO:0000313" key="3">
    <source>
        <dbReference type="EMBL" id="KAK4749307.1"/>
    </source>
</evidence>